<dbReference type="Proteomes" id="UP001500957">
    <property type="component" value="Unassembled WGS sequence"/>
</dbReference>
<evidence type="ECO:0000313" key="2">
    <source>
        <dbReference type="EMBL" id="GAA0608431.1"/>
    </source>
</evidence>
<gene>
    <name evidence="2" type="ORF">GCM10009547_07990</name>
</gene>
<accession>A0ABP3RDJ5</accession>
<proteinExistence type="predicted"/>
<comment type="caution">
    <text evidence="2">The sequence shown here is derived from an EMBL/GenBank/DDBJ whole genome shotgun (WGS) entry which is preliminary data.</text>
</comment>
<sequence>MTVLPPEHRAPYLGPAGAWTRGTAVASVALAALSAVGVTAAWVGASGRTHMDDVVPFLVLGVVAFAVGGLAGAVWLGGGLRSIRAERVALRRRLLAMDLGRVEVVATADVRVIGPGMTKVHRPDCEYARGKEVAEVPADAEVPECRVCAA</sequence>
<feature type="transmembrane region" description="Helical" evidence="1">
    <location>
        <begin position="24"/>
        <end position="45"/>
    </location>
</feature>
<dbReference type="EMBL" id="BAAAHE010000007">
    <property type="protein sequence ID" value="GAA0608431.1"/>
    <property type="molecule type" value="Genomic_DNA"/>
</dbReference>
<dbReference type="RefSeq" id="WP_344601849.1">
    <property type="nucleotide sequence ID" value="NZ_BAAAHE010000007.1"/>
</dbReference>
<keyword evidence="1" id="KW-0812">Transmembrane</keyword>
<feature type="transmembrane region" description="Helical" evidence="1">
    <location>
        <begin position="57"/>
        <end position="83"/>
    </location>
</feature>
<evidence type="ECO:0000256" key="1">
    <source>
        <dbReference type="SAM" id="Phobius"/>
    </source>
</evidence>
<keyword evidence="1" id="KW-0472">Membrane</keyword>
<keyword evidence="1" id="KW-1133">Transmembrane helix</keyword>
<reference evidence="3" key="1">
    <citation type="journal article" date="2019" name="Int. J. Syst. Evol. Microbiol.">
        <title>The Global Catalogue of Microorganisms (GCM) 10K type strain sequencing project: providing services to taxonomists for standard genome sequencing and annotation.</title>
        <authorList>
            <consortium name="The Broad Institute Genomics Platform"/>
            <consortium name="The Broad Institute Genome Sequencing Center for Infectious Disease"/>
            <person name="Wu L."/>
            <person name="Ma J."/>
        </authorList>
    </citation>
    <scope>NUCLEOTIDE SEQUENCE [LARGE SCALE GENOMIC DNA]</scope>
    <source>
        <strain evidence="3">JCM 10671</strain>
    </source>
</reference>
<organism evidence="2 3">
    <name type="scientific">Sporichthya brevicatena</name>
    <dbReference type="NCBI Taxonomy" id="171442"/>
    <lineage>
        <taxon>Bacteria</taxon>
        <taxon>Bacillati</taxon>
        <taxon>Actinomycetota</taxon>
        <taxon>Actinomycetes</taxon>
        <taxon>Sporichthyales</taxon>
        <taxon>Sporichthyaceae</taxon>
        <taxon>Sporichthya</taxon>
    </lineage>
</organism>
<protein>
    <submittedName>
        <fullName evidence="2">Uncharacterized protein</fullName>
    </submittedName>
</protein>
<name>A0ABP3RDJ5_9ACTN</name>
<evidence type="ECO:0000313" key="3">
    <source>
        <dbReference type="Proteomes" id="UP001500957"/>
    </source>
</evidence>
<keyword evidence="3" id="KW-1185">Reference proteome</keyword>